<accession>A0A482XIG5</accession>
<keyword evidence="3" id="KW-0732">Signal</keyword>
<feature type="region of interest" description="Disordered" evidence="1">
    <location>
        <begin position="25"/>
        <end position="48"/>
    </location>
</feature>
<keyword evidence="2" id="KW-0812">Transmembrane</keyword>
<protein>
    <submittedName>
        <fullName evidence="4">Uncharacterized protein</fullName>
    </submittedName>
</protein>
<evidence type="ECO:0000313" key="5">
    <source>
        <dbReference type="Proteomes" id="UP000291343"/>
    </source>
</evidence>
<dbReference type="EMBL" id="QKKF02009095">
    <property type="protein sequence ID" value="RZF45447.1"/>
    <property type="molecule type" value="Genomic_DNA"/>
</dbReference>
<feature type="signal peptide" evidence="3">
    <location>
        <begin position="1"/>
        <end position="22"/>
    </location>
</feature>
<dbReference type="Proteomes" id="UP000291343">
    <property type="component" value="Unassembled WGS sequence"/>
</dbReference>
<feature type="chain" id="PRO_5019807330" evidence="3">
    <location>
        <begin position="23"/>
        <end position="424"/>
    </location>
</feature>
<evidence type="ECO:0000256" key="2">
    <source>
        <dbReference type="SAM" id="Phobius"/>
    </source>
</evidence>
<comment type="caution">
    <text evidence="4">The sequence shown here is derived from an EMBL/GenBank/DDBJ whole genome shotgun (WGS) entry which is preliminary data.</text>
</comment>
<keyword evidence="5" id="KW-1185">Reference proteome</keyword>
<evidence type="ECO:0000313" key="4">
    <source>
        <dbReference type="EMBL" id="RZF45447.1"/>
    </source>
</evidence>
<reference evidence="4 5" key="1">
    <citation type="journal article" date="2017" name="Gigascience">
        <title>Genome sequence of the small brown planthopper, Laodelphax striatellus.</title>
        <authorList>
            <person name="Zhu J."/>
            <person name="Jiang F."/>
            <person name="Wang X."/>
            <person name="Yang P."/>
            <person name="Bao Y."/>
            <person name="Zhao W."/>
            <person name="Wang W."/>
            <person name="Lu H."/>
            <person name="Wang Q."/>
            <person name="Cui N."/>
            <person name="Li J."/>
            <person name="Chen X."/>
            <person name="Luo L."/>
            <person name="Yu J."/>
            <person name="Kang L."/>
            <person name="Cui F."/>
        </authorList>
    </citation>
    <scope>NUCLEOTIDE SEQUENCE [LARGE SCALE GENOMIC DNA]</scope>
    <source>
        <strain evidence="4">Lst14</strain>
    </source>
</reference>
<gene>
    <name evidence="4" type="ORF">LSTR_LSTR009318</name>
</gene>
<proteinExistence type="predicted"/>
<dbReference type="OrthoDB" id="6627368at2759"/>
<sequence length="424" mass="46966">MFRAPVLRYLLLVLLVEVGTETVENEKDNSTSFSTDESTERQAKRYSFNDDGLNDNSFKASNPSFIKDLTFTTSAPKNSQLFHHDNIVLISDNSNAESAPVVENYFHNDFPPYETNQSAYKDQSPSAASLINQGYEGFTREAKDYTYSYPYPSSASSSSSGGSSGGSFHNDPGTASYYYHNSQDDKNYWNTAPPAQDGKPGTQTMLECYPPSSGFFSELIRLAGIAKVSLVKALLIGVLGLLLLKIPAFLLLKALIFKVIVLPFGLITIMLPVLLPLAYFFWPNLSMAFGLATPKPPAAAEAPSNATNTTAGSTAARGFVNLWTVPDNLQEILNNFVQSERCLERIACKLGTRDSKSSYRKHVSWLLKKLQVSVDAPLRTKFKHYRDAYNLGASTKEDICDRGLFPCQIPKLLIRQSSRTYEIL</sequence>
<organism evidence="4 5">
    <name type="scientific">Laodelphax striatellus</name>
    <name type="common">Small brown planthopper</name>
    <name type="synonym">Delphax striatella</name>
    <dbReference type="NCBI Taxonomy" id="195883"/>
    <lineage>
        <taxon>Eukaryota</taxon>
        <taxon>Metazoa</taxon>
        <taxon>Ecdysozoa</taxon>
        <taxon>Arthropoda</taxon>
        <taxon>Hexapoda</taxon>
        <taxon>Insecta</taxon>
        <taxon>Pterygota</taxon>
        <taxon>Neoptera</taxon>
        <taxon>Paraneoptera</taxon>
        <taxon>Hemiptera</taxon>
        <taxon>Auchenorrhyncha</taxon>
        <taxon>Fulgoroidea</taxon>
        <taxon>Delphacidae</taxon>
        <taxon>Criomorphinae</taxon>
        <taxon>Laodelphax</taxon>
    </lineage>
</organism>
<keyword evidence="2" id="KW-1133">Transmembrane helix</keyword>
<dbReference type="InParanoid" id="A0A482XIG5"/>
<name>A0A482XIG5_LAOST</name>
<feature type="transmembrane region" description="Helical" evidence="2">
    <location>
        <begin position="259"/>
        <end position="282"/>
    </location>
</feature>
<feature type="transmembrane region" description="Helical" evidence="2">
    <location>
        <begin position="230"/>
        <end position="252"/>
    </location>
</feature>
<evidence type="ECO:0000256" key="3">
    <source>
        <dbReference type="SAM" id="SignalP"/>
    </source>
</evidence>
<evidence type="ECO:0000256" key="1">
    <source>
        <dbReference type="SAM" id="MobiDB-lite"/>
    </source>
</evidence>
<dbReference type="AlphaFoldDB" id="A0A482XIG5"/>
<keyword evidence="2" id="KW-0472">Membrane</keyword>